<dbReference type="PANTHER" id="PTHR43625">
    <property type="entry name" value="AFLATOXIN B1 ALDEHYDE REDUCTASE"/>
    <property type="match status" value="1"/>
</dbReference>
<dbReference type="SUPFAM" id="SSF51430">
    <property type="entry name" value="NAD(P)-linked oxidoreductase"/>
    <property type="match status" value="1"/>
</dbReference>
<dbReference type="InterPro" id="IPR050791">
    <property type="entry name" value="Aldo-Keto_reductase"/>
</dbReference>
<dbReference type="EMBL" id="JBHMCF010000008">
    <property type="protein sequence ID" value="MFB9469770.1"/>
    <property type="molecule type" value="Genomic_DNA"/>
</dbReference>
<dbReference type="GO" id="GO:0016491">
    <property type="term" value="F:oxidoreductase activity"/>
    <property type="evidence" value="ECO:0007669"/>
    <property type="project" value="UniProtKB-KW"/>
</dbReference>
<dbReference type="Proteomes" id="UP001589568">
    <property type="component" value="Unassembled WGS sequence"/>
</dbReference>
<comment type="caution">
    <text evidence="4">The sequence shown here is derived from an EMBL/GenBank/DDBJ whole genome shotgun (WGS) entry which is preliminary data.</text>
</comment>
<keyword evidence="1 4" id="KW-0560">Oxidoreductase</keyword>
<dbReference type="InterPro" id="IPR036812">
    <property type="entry name" value="NAD(P)_OxRdtase_dom_sf"/>
</dbReference>
<evidence type="ECO:0000259" key="3">
    <source>
        <dbReference type="Pfam" id="PF00248"/>
    </source>
</evidence>
<evidence type="ECO:0000256" key="1">
    <source>
        <dbReference type="ARBA" id="ARBA00023002"/>
    </source>
</evidence>
<dbReference type="RefSeq" id="WP_345408036.1">
    <property type="nucleotide sequence ID" value="NZ_BAAAXS010000001.1"/>
</dbReference>
<name>A0ABV5NHI5_9ACTN</name>
<sequence>MQKARITLGHSDISVRPIGLGCMGMSQFYGDADDKESVAAIHAAIDAGIDFFDTSDIYGAAGAVVGRRQRSFGHNEELLGRAVRGMRDQVVLATKFGARLAPEGGVVFDGHPDYVTAACDASLRRLGVDHIDLYYCHRHDTSVPIEDTVGAMAALVTAGKVRAIGLSAVGPDVLHRASAVAPLSALQSEYSLWAREVEQEVLPTCRELGITFVPYSPLGRAALAGRFTTGTSLSADDFRSSLPKFEGENFAHNLRLIDGLKTFASERGYAPGQVALAWLLAQPYDIVPIPGTKRAAYARQNIAATSVPLSADDLALLADLFDPARVRGGQYGALNQRSQHRTPSGKTAEAGSPRGSTAP</sequence>
<dbReference type="Pfam" id="PF00248">
    <property type="entry name" value="Aldo_ket_red"/>
    <property type="match status" value="1"/>
</dbReference>
<accession>A0ABV5NHI5</accession>
<gene>
    <name evidence="4" type="ORF">ACFFR3_09660</name>
</gene>
<dbReference type="PANTHER" id="PTHR43625:SF40">
    <property type="entry name" value="ALDO-KETO REDUCTASE YAKC [NADP(+)]"/>
    <property type="match status" value="1"/>
</dbReference>
<feature type="region of interest" description="Disordered" evidence="2">
    <location>
        <begin position="331"/>
        <end position="359"/>
    </location>
</feature>
<dbReference type="InterPro" id="IPR023210">
    <property type="entry name" value="NADP_OxRdtase_dom"/>
</dbReference>
<proteinExistence type="predicted"/>
<dbReference type="CDD" id="cd19076">
    <property type="entry name" value="AKR_AKR13A_13D"/>
    <property type="match status" value="1"/>
</dbReference>
<keyword evidence="5" id="KW-1185">Reference proteome</keyword>
<evidence type="ECO:0000313" key="4">
    <source>
        <dbReference type="EMBL" id="MFB9469770.1"/>
    </source>
</evidence>
<dbReference type="Gene3D" id="3.20.20.100">
    <property type="entry name" value="NADP-dependent oxidoreductase domain"/>
    <property type="match status" value="1"/>
</dbReference>
<protein>
    <submittedName>
        <fullName evidence="4">Aldo/keto reductase</fullName>
        <ecNumber evidence="4">1.1.1.-</ecNumber>
    </submittedName>
</protein>
<organism evidence="4 5">
    <name type="scientific">Nonomuraea salmonea</name>
    <dbReference type="NCBI Taxonomy" id="46181"/>
    <lineage>
        <taxon>Bacteria</taxon>
        <taxon>Bacillati</taxon>
        <taxon>Actinomycetota</taxon>
        <taxon>Actinomycetes</taxon>
        <taxon>Streptosporangiales</taxon>
        <taxon>Streptosporangiaceae</taxon>
        <taxon>Nonomuraea</taxon>
    </lineage>
</organism>
<dbReference type="EC" id="1.1.1.-" evidence="4"/>
<evidence type="ECO:0000313" key="5">
    <source>
        <dbReference type="Proteomes" id="UP001589568"/>
    </source>
</evidence>
<feature type="compositionally biased region" description="Polar residues" evidence="2">
    <location>
        <begin position="333"/>
        <end position="345"/>
    </location>
</feature>
<feature type="domain" description="NADP-dependent oxidoreductase" evidence="3">
    <location>
        <begin position="17"/>
        <end position="318"/>
    </location>
</feature>
<evidence type="ECO:0000256" key="2">
    <source>
        <dbReference type="SAM" id="MobiDB-lite"/>
    </source>
</evidence>
<reference evidence="4 5" key="1">
    <citation type="submission" date="2024-09" db="EMBL/GenBank/DDBJ databases">
        <authorList>
            <person name="Sun Q."/>
            <person name="Mori K."/>
        </authorList>
    </citation>
    <scope>NUCLEOTIDE SEQUENCE [LARGE SCALE GENOMIC DNA]</scope>
    <source>
        <strain evidence="4 5">JCM 3324</strain>
    </source>
</reference>